<sequence length="237" mass="28449">MEKREEEISQVLNSWEPFPSQQPSFQPHSSSSSLQQQQVQAQTREWEMVEHRRNEDEDEDDDFDFSIFPPSNHEGLHIPSHHQQQQQHHVADVEQYSSPLPEPQPQPQSNVNQEQPLDSLIDAKKMLMKNLRLGVEVISSNIFRVVSLCHYYARRRMRNWSSSVYVGGFSFTMALLMSFWFFKWQRWRRRESREEKIDQLFQLVRHQDEKMNQLLDQISYLNELLAHRRRISILRSD</sequence>
<organism evidence="3 4">
    <name type="scientific">Aquilegia coerulea</name>
    <name type="common">Rocky mountain columbine</name>
    <dbReference type="NCBI Taxonomy" id="218851"/>
    <lineage>
        <taxon>Eukaryota</taxon>
        <taxon>Viridiplantae</taxon>
        <taxon>Streptophyta</taxon>
        <taxon>Embryophyta</taxon>
        <taxon>Tracheophyta</taxon>
        <taxon>Spermatophyta</taxon>
        <taxon>Magnoliopsida</taxon>
        <taxon>Ranunculales</taxon>
        <taxon>Ranunculaceae</taxon>
        <taxon>Thalictroideae</taxon>
        <taxon>Aquilegia</taxon>
    </lineage>
</organism>
<feature type="compositionally biased region" description="Basic and acidic residues" evidence="1">
    <location>
        <begin position="44"/>
        <end position="55"/>
    </location>
</feature>
<evidence type="ECO:0000256" key="1">
    <source>
        <dbReference type="SAM" id="MobiDB-lite"/>
    </source>
</evidence>
<name>A0A2G5F4I8_AQUCA</name>
<feature type="region of interest" description="Disordered" evidence="1">
    <location>
        <begin position="1"/>
        <end position="113"/>
    </location>
</feature>
<evidence type="ECO:0008006" key="5">
    <source>
        <dbReference type="Google" id="ProtNLM"/>
    </source>
</evidence>
<keyword evidence="2" id="KW-0472">Membrane</keyword>
<gene>
    <name evidence="3" type="ORF">AQUCO_00200703v1</name>
</gene>
<keyword evidence="2" id="KW-0812">Transmembrane</keyword>
<feature type="compositionally biased region" description="Low complexity" evidence="1">
    <location>
        <begin position="19"/>
        <end position="42"/>
    </location>
</feature>
<dbReference type="AlphaFoldDB" id="A0A2G5F4I8"/>
<protein>
    <recommendedName>
        <fullName evidence="5">Transmembrane protein</fullName>
    </recommendedName>
</protein>
<dbReference type="InParanoid" id="A0A2G5F4I8"/>
<dbReference type="EMBL" id="KZ305019">
    <property type="protein sequence ID" value="PIA62860.1"/>
    <property type="molecule type" value="Genomic_DNA"/>
</dbReference>
<reference evidence="3 4" key="1">
    <citation type="submission" date="2017-09" db="EMBL/GenBank/DDBJ databases">
        <title>WGS assembly of Aquilegia coerulea Goldsmith.</title>
        <authorList>
            <person name="Hodges S."/>
            <person name="Kramer E."/>
            <person name="Nordborg M."/>
            <person name="Tomkins J."/>
            <person name="Borevitz J."/>
            <person name="Derieg N."/>
            <person name="Yan J."/>
            <person name="Mihaltcheva S."/>
            <person name="Hayes R.D."/>
            <person name="Rokhsar D."/>
        </authorList>
    </citation>
    <scope>NUCLEOTIDE SEQUENCE [LARGE SCALE GENOMIC DNA]</scope>
    <source>
        <strain evidence="4">cv. Goldsmith</strain>
    </source>
</reference>
<evidence type="ECO:0000313" key="4">
    <source>
        <dbReference type="Proteomes" id="UP000230069"/>
    </source>
</evidence>
<proteinExistence type="predicted"/>
<evidence type="ECO:0000313" key="3">
    <source>
        <dbReference type="EMBL" id="PIA62860.1"/>
    </source>
</evidence>
<dbReference type="OrthoDB" id="734536at2759"/>
<evidence type="ECO:0000256" key="2">
    <source>
        <dbReference type="SAM" id="Phobius"/>
    </source>
</evidence>
<dbReference type="PANTHER" id="PTHR37206:SF4">
    <property type="entry name" value="TRANSMEMBRANE PROTEIN"/>
    <property type="match status" value="1"/>
</dbReference>
<dbReference type="PANTHER" id="PTHR37206">
    <property type="entry name" value="TRANSMEMBRANE PROTEIN"/>
    <property type="match status" value="1"/>
</dbReference>
<dbReference type="Proteomes" id="UP000230069">
    <property type="component" value="Unassembled WGS sequence"/>
</dbReference>
<accession>A0A2G5F4I8</accession>
<dbReference type="FunCoup" id="A0A2G5F4I8">
    <property type="interactions" value="167"/>
</dbReference>
<feature type="transmembrane region" description="Helical" evidence="2">
    <location>
        <begin position="165"/>
        <end position="182"/>
    </location>
</feature>
<keyword evidence="4" id="KW-1185">Reference proteome</keyword>
<keyword evidence="2" id="KW-1133">Transmembrane helix</keyword>